<name>A0A6B9HDS3_9BURK</name>
<organism evidence="1">
    <name type="scientific">Mycetohabitans sp</name>
    <dbReference type="NCBI Taxonomy" id="2571162"/>
    <lineage>
        <taxon>Bacteria</taxon>
        <taxon>Pseudomonadati</taxon>
        <taxon>Pseudomonadota</taxon>
        <taxon>Betaproteobacteria</taxon>
        <taxon>Burkholderiales</taxon>
        <taxon>Burkholderiaceae</taxon>
        <taxon>Mycetohabitans</taxon>
    </lineage>
</organism>
<accession>A0A6B9HDS3</accession>
<dbReference type="AlphaFoldDB" id="A0A6B9HDS3"/>
<sequence>MPHHLMPNVLGACFARQIILLDVVHDRYAVLTERQSAV</sequence>
<proteinExistence type="predicted"/>
<dbReference type="EMBL" id="MN695284">
    <property type="protein sequence ID" value="QGY72799.1"/>
    <property type="molecule type" value="Genomic_DNA"/>
</dbReference>
<evidence type="ECO:0000313" key="1">
    <source>
        <dbReference type="EMBL" id="QGY72799.1"/>
    </source>
</evidence>
<reference evidence="1" key="1">
    <citation type="journal article" date="2020" name="ACS Chem. Biol.">
        <title>Genome Mining and Heterologous Expression Reveal Two Distinct Families of Lasso Peptides Highly Conserved in Endofungal Bacteria.</title>
        <authorList>
            <person name="Bratovanov E.V."/>
            <person name="Ishida K."/>
            <person name="Heinze B."/>
            <person name="Pidot S.J."/>
            <person name="Stinear T.P."/>
            <person name="Hegemann J.D."/>
            <person name="Marahiel M.A."/>
            <person name="Hertweck C."/>
        </authorList>
    </citation>
    <scope>NUCLEOTIDE SEQUENCE</scope>
    <source>
        <strain evidence="1">B4</strain>
    </source>
</reference>
<protein>
    <submittedName>
        <fullName evidence="1">Uncharacterized protein</fullName>
    </submittedName>
</protein>